<gene>
    <name evidence="1" type="ORF">F9817_19205</name>
</gene>
<proteinExistence type="predicted"/>
<dbReference type="PANTHER" id="PTHR43544:SF12">
    <property type="entry name" value="NAD(P)-BINDING ROSSMANN-FOLD SUPERFAMILY PROTEIN"/>
    <property type="match status" value="1"/>
</dbReference>
<keyword evidence="2" id="KW-1185">Reference proteome</keyword>
<evidence type="ECO:0000313" key="1">
    <source>
        <dbReference type="EMBL" id="MZI95306.1"/>
    </source>
</evidence>
<dbReference type="SUPFAM" id="SSF51735">
    <property type="entry name" value="NAD(P)-binding Rossmann-fold domains"/>
    <property type="match status" value="1"/>
</dbReference>
<organism evidence="1 2">
    <name type="scientific">Vibrio eleionomae</name>
    <dbReference type="NCBI Taxonomy" id="2653505"/>
    <lineage>
        <taxon>Bacteria</taxon>
        <taxon>Pseudomonadati</taxon>
        <taxon>Pseudomonadota</taxon>
        <taxon>Gammaproteobacteria</taxon>
        <taxon>Vibrionales</taxon>
        <taxon>Vibrionaceae</taxon>
        <taxon>Vibrio</taxon>
    </lineage>
</organism>
<accession>A0A7X4LP10</accession>
<comment type="caution">
    <text evidence="1">The sequence shown here is derived from an EMBL/GenBank/DDBJ whole genome shotgun (WGS) entry which is preliminary data.</text>
</comment>
<protein>
    <submittedName>
        <fullName evidence="1">SDR family oxidoreductase</fullName>
    </submittedName>
</protein>
<dbReference type="GO" id="GO:0016491">
    <property type="term" value="F:oxidoreductase activity"/>
    <property type="evidence" value="ECO:0007669"/>
    <property type="project" value="TreeGrafter"/>
</dbReference>
<dbReference type="Pfam" id="PF00106">
    <property type="entry name" value="adh_short"/>
    <property type="match status" value="1"/>
</dbReference>
<dbReference type="NCBIfam" id="NF006532">
    <property type="entry name" value="PRK09009.1"/>
    <property type="match status" value="1"/>
</dbReference>
<reference evidence="1 2" key="1">
    <citation type="submission" date="2019-10" db="EMBL/GenBank/DDBJ databases">
        <title>Vibrio sp. nov. isolated from a shrimp pond.</title>
        <authorList>
            <person name="Gomez-Gil B."/>
            <person name="Enciso-Ibarra J."/>
            <person name="Enciso-Ibarra K."/>
            <person name="Bolan-Mejia C."/>
        </authorList>
    </citation>
    <scope>NUCLEOTIDE SEQUENCE [LARGE SCALE GENOMIC DNA]</scope>
    <source>
        <strain evidence="1 2">CAIM 722</strain>
    </source>
</reference>
<dbReference type="Gene3D" id="3.40.50.720">
    <property type="entry name" value="NAD(P)-binding Rossmann-like Domain"/>
    <property type="match status" value="1"/>
</dbReference>
<dbReference type="InterPro" id="IPR051468">
    <property type="entry name" value="Fungal_SecMetab_SDRs"/>
</dbReference>
<dbReference type="InterPro" id="IPR002347">
    <property type="entry name" value="SDR_fam"/>
</dbReference>
<dbReference type="GO" id="GO:0005737">
    <property type="term" value="C:cytoplasm"/>
    <property type="evidence" value="ECO:0007669"/>
    <property type="project" value="TreeGrafter"/>
</dbReference>
<evidence type="ECO:0000313" key="2">
    <source>
        <dbReference type="Proteomes" id="UP000462621"/>
    </source>
</evidence>
<dbReference type="InterPro" id="IPR036291">
    <property type="entry name" value="NAD(P)-bd_dom_sf"/>
</dbReference>
<dbReference type="EMBL" id="WEKT01000051">
    <property type="protein sequence ID" value="MZI95306.1"/>
    <property type="molecule type" value="Genomic_DNA"/>
</dbReference>
<dbReference type="CDD" id="cd05325">
    <property type="entry name" value="carb_red_sniffer_like_SDR_c"/>
    <property type="match status" value="1"/>
</dbReference>
<dbReference type="RefSeq" id="WP_161157785.1">
    <property type="nucleotide sequence ID" value="NZ_WEKT01000051.1"/>
</dbReference>
<sequence length="240" mass="26746">MNNSPKNIVLVGGNGGIGLAMVKRILRVFPYACIHATYHHRCPPLHSPQLTWHQLDLSKPHQIDEFGRSFDHLDWLINCAGVLHTREQGPEKNVESINPHFFMHNIQLNTLPTLLLAQSFFNALRASPAPKLAVLSARVGSISDNHLGGWYSYRCSKAALNMAVKTLAIEWQRRLKQATVLALHPGTTDTQLSKPFQANVPTDKLFHVDEVATDLLALIIASTPNDSGSFWDYSGQTIPW</sequence>
<dbReference type="PRINTS" id="PR00081">
    <property type="entry name" value="GDHRDH"/>
</dbReference>
<dbReference type="Proteomes" id="UP000462621">
    <property type="component" value="Unassembled WGS sequence"/>
</dbReference>
<name>A0A7X4LP10_9VIBR</name>
<dbReference type="PANTHER" id="PTHR43544">
    <property type="entry name" value="SHORT-CHAIN DEHYDROGENASE/REDUCTASE"/>
    <property type="match status" value="1"/>
</dbReference>
<dbReference type="AlphaFoldDB" id="A0A7X4LP10"/>